<keyword evidence="2" id="KW-1185">Reference proteome</keyword>
<evidence type="ECO:0000313" key="1">
    <source>
        <dbReference type="EMBL" id="GGP19089.1"/>
    </source>
</evidence>
<organism evidence="1 2">
    <name type="scientific">Thermocladium modestius</name>
    <dbReference type="NCBI Taxonomy" id="62609"/>
    <lineage>
        <taxon>Archaea</taxon>
        <taxon>Thermoproteota</taxon>
        <taxon>Thermoprotei</taxon>
        <taxon>Thermoproteales</taxon>
        <taxon>Thermoproteaceae</taxon>
        <taxon>Thermocladium</taxon>
    </lineage>
</organism>
<dbReference type="EMBL" id="BMNL01000001">
    <property type="protein sequence ID" value="GGP19089.1"/>
    <property type="molecule type" value="Genomic_DNA"/>
</dbReference>
<sequence length="406" mass="45069">MEDKIAALTRELKKKEDKETARRLLFMLNGARDDTIYALEARALAAWVLGDREQMDAAEVVLNRMCDNKSPLCHLARALVERYIAEVNMGQAELALNHVEQGLSSTRRLLRHPEDVPEDYLKRTGLDVAGMARELREAEARYLLLRSTLLPEIGFDKAVEADKDADAAANEFAGLGLIEDAVRSKLWRFRLGAARGSINYELIEDALSQSRGTRAFRLAAANYLGARAVAGLGSVPELVEEVKAEAKLSAPTLGLMALFGAVDAGEFRKELERYREEFMPSFVAPAIAVLRNRMGVEEAMAKCSDASPDEETCREYVKQAEEGIVGEEQLLYVAFMQDPIGSLSYVMDECLAGGLDMGREYIMYWASPNTNSAIKWRLYSDLLEKAEGGCGIDAKKAVSKIFFYLV</sequence>
<name>A0A830GSD8_9CREN</name>
<dbReference type="Proteomes" id="UP000610960">
    <property type="component" value="Unassembled WGS sequence"/>
</dbReference>
<reference evidence="1" key="2">
    <citation type="submission" date="2020-09" db="EMBL/GenBank/DDBJ databases">
        <authorList>
            <person name="Sun Q."/>
            <person name="Ohkuma M."/>
        </authorList>
    </citation>
    <scope>NUCLEOTIDE SEQUENCE</scope>
    <source>
        <strain evidence="1">JCM 10088</strain>
    </source>
</reference>
<gene>
    <name evidence="1" type="ORF">GCM10007981_01360</name>
</gene>
<protein>
    <submittedName>
        <fullName evidence="1">Uncharacterized protein</fullName>
    </submittedName>
</protein>
<reference evidence="1" key="1">
    <citation type="journal article" date="2014" name="Int. J. Syst. Evol. Microbiol.">
        <title>Complete genome sequence of Corynebacterium casei LMG S-19264T (=DSM 44701T), isolated from a smear-ripened cheese.</title>
        <authorList>
            <consortium name="US DOE Joint Genome Institute (JGI-PGF)"/>
            <person name="Walter F."/>
            <person name="Albersmeier A."/>
            <person name="Kalinowski J."/>
            <person name="Ruckert C."/>
        </authorList>
    </citation>
    <scope>NUCLEOTIDE SEQUENCE</scope>
    <source>
        <strain evidence="1">JCM 10088</strain>
    </source>
</reference>
<dbReference type="AlphaFoldDB" id="A0A830GSD8"/>
<dbReference type="RefSeq" id="WP_188595551.1">
    <property type="nucleotide sequence ID" value="NZ_BMNL01000001.1"/>
</dbReference>
<proteinExistence type="predicted"/>
<evidence type="ECO:0000313" key="2">
    <source>
        <dbReference type="Proteomes" id="UP000610960"/>
    </source>
</evidence>
<accession>A0A830GSD8</accession>
<comment type="caution">
    <text evidence="1">The sequence shown here is derived from an EMBL/GenBank/DDBJ whole genome shotgun (WGS) entry which is preliminary data.</text>
</comment>